<dbReference type="PANTHER" id="PTHR23108:SF0">
    <property type="entry name" value="METHYLTRANSFERASE-LIKE PROTEIN 22"/>
    <property type="match status" value="1"/>
</dbReference>
<evidence type="ECO:0000313" key="1">
    <source>
        <dbReference type="EMBL" id="KAK1360163.1"/>
    </source>
</evidence>
<gene>
    <name evidence="1" type="ORF">POM88_044637</name>
</gene>
<dbReference type="EMBL" id="JAUIZM010000010">
    <property type="protein sequence ID" value="KAK1360163.1"/>
    <property type="molecule type" value="Genomic_DNA"/>
</dbReference>
<dbReference type="PANTHER" id="PTHR23108">
    <property type="entry name" value="METHYLTRANSFERASE-RELATED"/>
    <property type="match status" value="1"/>
</dbReference>
<dbReference type="Pfam" id="PF10294">
    <property type="entry name" value="Methyltransf_16"/>
    <property type="match status" value="1"/>
</dbReference>
<dbReference type="GO" id="GO:0005634">
    <property type="term" value="C:nucleus"/>
    <property type="evidence" value="ECO:0007669"/>
    <property type="project" value="TreeGrafter"/>
</dbReference>
<keyword evidence="2" id="KW-1185">Reference proteome</keyword>
<sequence>MDLATEEVVMSEVHLGCPPHFSGPYFSTFTISLPPSPEVELVERNFDGVRGGELTCTEQDISLDDDGDLVLPRRSEDSKYKFVMVVQHNITSSIPSVGLQVWTAELVLADYVMHKIFTSSDFEGVIAAELGAGTGLAGMLLARVAKKVFLTDHGDEVLDNCAENVHLNSRRFSASVCVRELDWKASWPPPAKCAASQGRYNWTSQELEEFLRASFLVAADVIYNDDLTDAFFSTLERIMSRSPDKVLYMALERRYNFSLDDLSVVANGYSHFRKYLRTARAGEDAECEDSRNESSLCFVGTCIDLTQIPQYVREYERGEDVEIWEIKYRK</sequence>
<dbReference type="Gene3D" id="3.40.50.150">
    <property type="entry name" value="Vaccinia Virus protein VP39"/>
    <property type="match status" value="1"/>
</dbReference>
<dbReference type="AlphaFoldDB" id="A0AAD8H5M0"/>
<evidence type="ECO:0000313" key="2">
    <source>
        <dbReference type="Proteomes" id="UP001237642"/>
    </source>
</evidence>
<keyword evidence="1" id="KW-0489">Methyltransferase</keyword>
<proteinExistence type="predicted"/>
<dbReference type="GO" id="GO:0008276">
    <property type="term" value="F:protein methyltransferase activity"/>
    <property type="evidence" value="ECO:0007669"/>
    <property type="project" value="InterPro"/>
</dbReference>
<dbReference type="Proteomes" id="UP001237642">
    <property type="component" value="Unassembled WGS sequence"/>
</dbReference>
<protein>
    <submittedName>
        <fullName evidence="1">Methyltransferase-like protein 22</fullName>
    </submittedName>
</protein>
<dbReference type="InterPro" id="IPR019410">
    <property type="entry name" value="Methyltransf_16"/>
</dbReference>
<accession>A0AAD8H5M0</accession>
<name>A0AAD8H5M0_9APIA</name>
<comment type="caution">
    <text evidence="1">The sequence shown here is derived from an EMBL/GenBank/DDBJ whole genome shotgun (WGS) entry which is preliminary data.</text>
</comment>
<keyword evidence="1" id="KW-0808">Transferase</keyword>
<reference evidence="1" key="1">
    <citation type="submission" date="2023-02" db="EMBL/GenBank/DDBJ databases">
        <title>Genome of toxic invasive species Heracleum sosnowskyi carries increased number of genes despite the absence of recent whole-genome duplications.</title>
        <authorList>
            <person name="Schelkunov M."/>
            <person name="Shtratnikova V."/>
            <person name="Makarenko M."/>
            <person name="Klepikova A."/>
            <person name="Omelchenko D."/>
            <person name="Novikova G."/>
            <person name="Obukhova E."/>
            <person name="Bogdanov V."/>
            <person name="Penin A."/>
            <person name="Logacheva M."/>
        </authorList>
    </citation>
    <scope>NUCLEOTIDE SEQUENCE</scope>
    <source>
        <strain evidence="1">Hsosn_3</strain>
        <tissue evidence="1">Leaf</tissue>
    </source>
</reference>
<reference evidence="1" key="2">
    <citation type="submission" date="2023-05" db="EMBL/GenBank/DDBJ databases">
        <authorList>
            <person name="Schelkunov M.I."/>
        </authorList>
    </citation>
    <scope>NUCLEOTIDE SEQUENCE</scope>
    <source>
        <strain evidence="1">Hsosn_3</strain>
        <tissue evidence="1">Leaf</tissue>
    </source>
</reference>
<organism evidence="1 2">
    <name type="scientific">Heracleum sosnowskyi</name>
    <dbReference type="NCBI Taxonomy" id="360622"/>
    <lineage>
        <taxon>Eukaryota</taxon>
        <taxon>Viridiplantae</taxon>
        <taxon>Streptophyta</taxon>
        <taxon>Embryophyta</taxon>
        <taxon>Tracheophyta</taxon>
        <taxon>Spermatophyta</taxon>
        <taxon>Magnoliopsida</taxon>
        <taxon>eudicotyledons</taxon>
        <taxon>Gunneridae</taxon>
        <taxon>Pentapetalae</taxon>
        <taxon>asterids</taxon>
        <taxon>campanulids</taxon>
        <taxon>Apiales</taxon>
        <taxon>Apiaceae</taxon>
        <taxon>Apioideae</taxon>
        <taxon>apioid superclade</taxon>
        <taxon>Tordylieae</taxon>
        <taxon>Tordyliinae</taxon>
        <taxon>Heracleum</taxon>
    </lineage>
</organism>
<dbReference type="GO" id="GO:0032259">
    <property type="term" value="P:methylation"/>
    <property type="evidence" value="ECO:0007669"/>
    <property type="project" value="UniProtKB-KW"/>
</dbReference>
<dbReference type="SUPFAM" id="SSF53335">
    <property type="entry name" value="S-adenosyl-L-methionine-dependent methyltransferases"/>
    <property type="match status" value="1"/>
</dbReference>
<dbReference type="InterPro" id="IPR038899">
    <property type="entry name" value="METTL22"/>
</dbReference>
<dbReference type="InterPro" id="IPR029063">
    <property type="entry name" value="SAM-dependent_MTases_sf"/>
</dbReference>